<accession>F5YCB9</accession>
<dbReference type="AlphaFoldDB" id="F5YCB9"/>
<reference evidence="2" key="1">
    <citation type="submission" date="2009-12" db="EMBL/GenBank/DDBJ databases">
        <title>Complete sequence of Treponema azotonutricium strain ZAS-9.</title>
        <authorList>
            <person name="Tetu S.G."/>
            <person name="Matson E."/>
            <person name="Ren Q."/>
            <person name="Seshadri R."/>
            <person name="Elbourne L."/>
            <person name="Hassan K.A."/>
            <person name="Durkin A."/>
            <person name="Radune D."/>
            <person name="Mohamoud Y."/>
            <person name="Shay R."/>
            <person name="Jin S."/>
            <person name="Zhang X."/>
            <person name="Lucey K."/>
            <person name="Ballor N.R."/>
            <person name="Ottesen E."/>
            <person name="Rosenthal R."/>
            <person name="Allen A."/>
            <person name="Leadbetter J.R."/>
            <person name="Paulsen I.T."/>
        </authorList>
    </citation>
    <scope>NUCLEOTIDE SEQUENCE [LARGE SCALE GENOMIC DNA]</scope>
    <source>
        <strain evidence="2">ATCC BAA-888 / DSM 13862 / ZAS-9</strain>
    </source>
</reference>
<dbReference type="OrthoDB" id="5486659at2"/>
<evidence type="ECO:0000313" key="2">
    <source>
        <dbReference type="Proteomes" id="UP000009222"/>
    </source>
</evidence>
<dbReference type="RefSeq" id="WP_015712647.1">
    <property type="nucleotide sequence ID" value="NC_015577.1"/>
</dbReference>
<name>F5YCB9_LEAAZ</name>
<keyword evidence="2" id="KW-1185">Reference proteome</keyword>
<dbReference type="EMBL" id="CP001841">
    <property type="protein sequence ID" value="AEF80341.1"/>
    <property type="molecule type" value="Genomic_DNA"/>
</dbReference>
<gene>
    <name evidence="1" type="ordered locus">TREAZ_2894</name>
</gene>
<dbReference type="STRING" id="545695.TREAZ_2894"/>
<proteinExistence type="predicted"/>
<evidence type="ECO:0000313" key="1">
    <source>
        <dbReference type="EMBL" id="AEF80341.1"/>
    </source>
</evidence>
<dbReference type="Proteomes" id="UP000009222">
    <property type="component" value="Chromosome"/>
</dbReference>
<dbReference type="InParanoid" id="F5YCB9"/>
<reference evidence="1 2" key="2">
    <citation type="journal article" date="2011" name="ISME J.">
        <title>RNA-seq reveals cooperative metabolic interactions between two termite-gut spirochete species in co-culture.</title>
        <authorList>
            <person name="Rosenthal A.Z."/>
            <person name="Matson E.G."/>
            <person name="Eldar A."/>
            <person name="Leadbetter J.R."/>
        </authorList>
    </citation>
    <scope>NUCLEOTIDE SEQUENCE [LARGE SCALE GENOMIC DNA]</scope>
    <source>
        <strain evidence="2">ATCC BAA-888 / DSM 13862 / ZAS-9</strain>
    </source>
</reference>
<protein>
    <submittedName>
        <fullName evidence="1">Uncharacterized protein</fullName>
    </submittedName>
</protein>
<sequence length="59" mass="7162">MEKRKVRFFNTTGPCNPFDHYMLPPEERYLFIFGRRKKKPSWGERLKWLAKDEITIVGC</sequence>
<dbReference type="HOGENOM" id="CLU_2959474_0_0_12"/>
<organism evidence="1 2">
    <name type="scientific">Leadbettera azotonutricia (strain ATCC BAA-888 / DSM 13862 / ZAS-9)</name>
    <name type="common">Treponema azotonutricium</name>
    <dbReference type="NCBI Taxonomy" id="545695"/>
    <lineage>
        <taxon>Bacteria</taxon>
        <taxon>Pseudomonadati</taxon>
        <taxon>Spirochaetota</taxon>
        <taxon>Spirochaetia</taxon>
        <taxon>Spirochaetales</taxon>
        <taxon>Breznakiellaceae</taxon>
        <taxon>Leadbettera</taxon>
    </lineage>
</organism>
<dbReference type="KEGG" id="taz:TREAZ_2894"/>